<dbReference type="InterPro" id="IPR058245">
    <property type="entry name" value="NreC/VraR/RcsB-like_REC"/>
</dbReference>
<dbReference type="GO" id="GO:0000160">
    <property type="term" value="P:phosphorelay signal transduction system"/>
    <property type="evidence" value="ECO:0007669"/>
    <property type="project" value="InterPro"/>
</dbReference>
<dbReference type="InterPro" id="IPR001789">
    <property type="entry name" value="Sig_transdc_resp-reg_receiver"/>
</dbReference>
<evidence type="ECO:0000259" key="4">
    <source>
        <dbReference type="PROSITE" id="PS50043"/>
    </source>
</evidence>
<evidence type="ECO:0000259" key="5">
    <source>
        <dbReference type="PROSITE" id="PS50110"/>
    </source>
</evidence>
<accession>A0A2A8CVI1</accession>
<protein>
    <submittedName>
        <fullName evidence="6">DNA-binding response regulator</fullName>
    </submittedName>
</protein>
<feature type="domain" description="HTH luxR-type" evidence="4">
    <location>
        <begin position="146"/>
        <end position="211"/>
    </location>
</feature>
<dbReference type="EMBL" id="PDEQ01000007">
    <property type="protein sequence ID" value="PEN12656.1"/>
    <property type="molecule type" value="Genomic_DNA"/>
</dbReference>
<evidence type="ECO:0000313" key="7">
    <source>
        <dbReference type="Proteomes" id="UP000220102"/>
    </source>
</evidence>
<dbReference type="CDD" id="cd06170">
    <property type="entry name" value="LuxR_C_like"/>
    <property type="match status" value="1"/>
</dbReference>
<name>A0A2A8CVI1_9BACT</name>
<dbReference type="GO" id="GO:0003677">
    <property type="term" value="F:DNA binding"/>
    <property type="evidence" value="ECO:0007669"/>
    <property type="project" value="UniProtKB-KW"/>
</dbReference>
<keyword evidence="1 3" id="KW-0597">Phosphoprotein</keyword>
<reference evidence="6 7" key="1">
    <citation type="submission" date="2017-10" db="EMBL/GenBank/DDBJ databases">
        <title>Draft genome of Longibacter Salinarum.</title>
        <authorList>
            <person name="Goh K.M."/>
            <person name="Shamsir M.S."/>
            <person name="Lim S.W."/>
        </authorList>
    </citation>
    <scope>NUCLEOTIDE SEQUENCE [LARGE SCALE GENOMIC DNA]</scope>
    <source>
        <strain evidence="6 7">KCTC 52045</strain>
    </source>
</reference>
<dbReference type="InterPro" id="IPR016032">
    <property type="entry name" value="Sig_transdc_resp-reg_C-effctor"/>
</dbReference>
<dbReference type="InterPro" id="IPR011006">
    <property type="entry name" value="CheY-like_superfamily"/>
</dbReference>
<dbReference type="CDD" id="cd17535">
    <property type="entry name" value="REC_NarL-like"/>
    <property type="match status" value="1"/>
</dbReference>
<dbReference type="Pfam" id="PF00196">
    <property type="entry name" value="GerE"/>
    <property type="match status" value="1"/>
</dbReference>
<feature type="domain" description="Response regulatory" evidence="5">
    <location>
        <begin position="4"/>
        <end position="120"/>
    </location>
</feature>
<dbReference type="SMART" id="SM00421">
    <property type="entry name" value="HTH_LUXR"/>
    <property type="match status" value="1"/>
</dbReference>
<dbReference type="SMART" id="SM00448">
    <property type="entry name" value="REC"/>
    <property type="match status" value="1"/>
</dbReference>
<organism evidence="6 7">
    <name type="scientific">Longibacter salinarum</name>
    <dbReference type="NCBI Taxonomy" id="1850348"/>
    <lineage>
        <taxon>Bacteria</taxon>
        <taxon>Pseudomonadati</taxon>
        <taxon>Rhodothermota</taxon>
        <taxon>Rhodothermia</taxon>
        <taxon>Rhodothermales</taxon>
        <taxon>Salisaetaceae</taxon>
        <taxon>Longibacter</taxon>
    </lineage>
</organism>
<evidence type="ECO:0000256" key="3">
    <source>
        <dbReference type="PROSITE-ProRule" id="PRU00169"/>
    </source>
</evidence>
<dbReference type="SUPFAM" id="SSF52172">
    <property type="entry name" value="CheY-like"/>
    <property type="match status" value="1"/>
</dbReference>
<sequence length="221" mass="24259">MLTSIVIAEDHQLTADGIQGMLDRELGARVAARCTRGGEVIPSLREHTPDILTLDLNLPGISGLDLLTQIQSVSPNTRTIVYSGHEEDAYVVRAFHLGARGYVLKGDAPSELIAAVKAAIHGERYLSPSLPERLLEMADEEEESATTDRFDLLTKREIEVMNLVVEGLTSAEIGDELFISKRTVDKHRQNLMAKLDVSRTADLIHLVNQRTVQPSDLPGEA</sequence>
<dbReference type="Gene3D" id="3.40.50.2300">
    <property type="match status" value="1"/>
</dbReference>
<dbReference type="InterPro" id="IPR000792">
    <property type="entry name" value="Tscrpt_reg_LuxR_C"/>
</dbReference>
<comment type="caution">
    <text evidence="6">The sequence shown here is derived from an EMBL/GenBank/DDBJ whole genome shotgun (WGS) entry which is preliminary data.</text>
</comment>
<dbReference type="AlphaFoldDB" id="A0A2A8CVI1"/>
<dbReference type="PROSITE" id="PS00622">
    <property type="entry name" value="HTH_LUXR_1"/>
    <property type="match status" value="1"/>
</dbReference>
<evidence type="ECO:0000313" key="6">
    <source>
        <dbReference type="EMBL" id="PEN12656.1"/>
    </source>
</evidence>
<dbReference type="Pfam" id="PF00072">
    <property type="entry name" value="Response_reg"/>
    <property type="match status" value="1"/>
</dbReference>
<dbReference type="InterPro" id="IPR039420">
    <property type="entry name" value="WalR-like"/>
</dbReference>
<proteinExistence type="predicted"/>
<evidence type="ECO:0000256" key="2">
    <source>
        <dbReference type="ARBA" id="ARBA00023125"/>
    </source>
</evidence>
<dbReference type="PROSITE" id="PS50110">
    <property type="entry name" value="RESPONSE_REGULATORY"/>
    <property type="match status" value="1"/>
</dbReference>
<feature type="modified residue" description="4-aspartylphosphate" evidence="3">
    <location>
        <position position="55"/>
    </location>
</feature>
<dbReference type="PRINTS" id="PR00038">
    <property type="entry name" value="HTHLUXR"/>
</dbReference>
<dbReference type="OrthoDB" id="9797341at2"/>
<dbReference type="RefSeq" id="WP_098077115.1">
    <property type="nucleotide sequence ID" value="NZ_PDEQ01000007.1"/>
</dbReference>
<gene>
    <name evidence="6" type="ORF">CRI94_14170</name>
</gene>
<evidence type="ECO:0000256" key="1">
    <source>
        <dbReference type="ARBA" id="ARBA00022553"/>
    </source>
</evidence>
<dbReference type="GO" id="GO:0006355">
    <property type="term" value="P:regulation of DNA-templated transcription"/>
    <property type="evidence" value="ECO:0007669"/>
    <property type="project" value="InterPro"/>
</dbReference>
<keyword evidence="2 6" id="KW-0238">DNA-binding</keyword>
<keyword evidence="7" id="KW-1185">Reference proteome</keyword>
<dbReference type="PROSITE" id="PS50043">
    <property type="entry name" value="HTH_LUXR_2"/>
    <property type="match status" value="1"/>
</dbReference>
<dbReference type="PANTHER" id="PTHR43214">
    <property type="entry name" value="TWO-COMPONENT RESPONSE REGULATOR"/>
    <property type="match status" value="1"/>
</dbReference>
<dbReference type="SUPFAM" id="SSF46894">
    <property type="entry name" value="C-terminal effector domain of the bipartite response regulators"/>
    <property type="match status" value="1"/>
</dbReference>
<dbReference type="Proteomes" id="UP000220102">
    <property type="component" value="Unassembled WGS sequence"/>
</dbReference>